<feature type="region of interest" description="Disordered" evidence="1">
    <location>
        <begin position="1"/>
        <end position="27"/>
    </location>
</feature>
<evidence type="ECO:0000256" key="1">
    <source>
        <dbReference type="SAM" id="MobiDB-lite"/>
    </source>
</evidence>
<dbReference type="AlphaFoldDB" id="A0A8D9AEX9"/>
<accession>A0A8D9AEX9</accession>
<organism evidence="2">
    <name type="scientific">Cacopsylla melanoneura</name>
    <dbReference type="NCBI Taxonomy" id="428564"/>
    <lineage>
        <taxon>Eukaryota</taxon>
        <taxon>Metazoa</taxon>
        <taxon>Ecdysozoa</taxon>
        <taxon>Arthropoda</taxon>
        <taxon>Hexapoda</taxon>
        <taxon>Insecta</taxon>
        <taxon>Pterygota</taxon>
        <taxon>Neoptera</taxon>
        <taxon>Paraneoptera</taxon>
        <taxon>Hemiptera</taxon>
        <taxon>Sternorrhyncha</taxon>
        <taxon>Psylloidea</taxon>
        <taxon>Psyllidae</taxon>
        <taxon>Psyllinae</taxon>
        <taxon>Cacopsylla</taxon>
    </lineage>
</organism>
<proteinExistence type="predicted"/>
<protein>
    <submittedName>
        <fullName evidence="2">Uncharacterized protein</fullName>
    </submittedName>
</protein>
<evidence type="ECO:0000313" key="2">
    <source>
        <dbReference type="EMBL" id="CAG6765199.1"/>
    </source>
</evidence>
<reference evidence="2" key="1">
    <citation type="submission" date="2021-05" db="EMBL/GenBank/DDBJ databases">
        <authorList>
            <person name="Alioto T."/>
            <person name="Alioto T."/>
            <person name="Gomez Garrido J."/>
        </authorList>
    </citation>
    <scope>NUCLEOTIDE SEQUENCE</scope>
</reference>
<name>A0A8D9AEX9_9HEMI</name>
<sequence>MEKCKMKEPVQGSRETQSGIAVEPSGMENNVEVSIISGTDPTLQPTEGSITSGADPTLQTTEVSITSGTDPALQSTEGSITCVIPPLEKVFHNYLERGLRQNASRLWKAKLCLKNLVVLGSPETEIRCVPNSSTHSTASFDQGPYCFCRKNLYKWCW</sequence>
<dbReference type="EMBL" id="HBUF01567530">
    <property type="protein sequence ID" value="CAG6765199.1"/>
    <property type="molecule type" value="Transcribed_RNA"/>
</dbReference>